<sequence length="497" mass="56004">MIIPNLAQKYILTSSISKDEEYQGLRIIRAQTSPEQLASFEKSAYEFQSPTSNYIKIHGTLTRKGVISKEAPWRILVTVHPTLGVFVDMVRYDPSNPPPDNYDALKMREMHERTQSDFKGQKAQNKIDFRDYILEGIRGDRPLYLPTISGWQSSLVFEETVFVALDESNPNCLYGIIYLPKSPLMQSDGQTQTAALFSVANSKDAVDSGALETLVVTLEIELNMDERKAGQSFADRNGRGSKKNKNLVISLDTSSALSELRVKALQETIFESRLGTGRDTSTSEKSTKYLVDLSTMEQMLLNVVSEGKLKTEHFKHFHVARFLPFARDFIEILEHSFGDDWVDPIPANADPFRKLYVHGWPFALKALAIAYHRSRIDEIGPLLGAIGAKNAGMTVEEAYNAQLKTLKQNWDRKPIITVAELRSRITEIDWLRYRAHWVAITGHKQDKVGNPRRVKLKSNNGIEVVVSQAQNTASVIGVVANKILSPTWDELKSDVNF</sequence>
<accession>A0ABX8YIQ4</accession>
<evidence type="ECO:0008006" key="3">
    <source>
        <dbReference type="Google" id="ProtNLM"/>
    </source>
</evidence>
<gene>
    <name evidence="1" type="ORF">J0G10_17210</name>
</gene>
<evidence type="ECO:0000313" key="1">
    <source>
        <dbReference type="EMBL" id="QYY79483.1"/>
    </source>
</evidence>
<name>A0ABX8YIQ4_9PSED</name>
<proteinExistence type="predicted"/>
<dbReference type="Proteomes" id="UP000824588">
    <property type="component" value="Chromosome"/>
</dbReference>
<dbReference type="RefSeq" id="WP_220556328.1">
    <property type="nucleotide sequence ID" value="NZ_CP071586.1"/>
</dbReference>
<evidence type="ECO:0000313" key="2">
    <source>
        <dbReference type="Proteomes" id="UP000824588"/>
    </source>
</evidence>
<keyword evidence="2" id="KW-1185">Reference proteome</keyword>
<organism evidence="1 2">
    <name type="scientific">Pseudomonas germanica</name>
    <dbReference type="NCBI Taxonomy" id="2815720"/>
    <lineage>
        <taxon>Bacteria</taxon>
        <taxon>Pseudomonadati</taxon>
        <taxon>Pseudomonadota</taxon>
        <taxon>Gammaproteobacteria</taxon>
        <taxon>Pseudomonadales</taxon>
        <taxon>Pseudomonadaceae</taxon>
        <taxon>Pseudomonas</taxon>
    </lineage>
</organism>
<protein>
    <recommendedName>
        <fullName evidence="3">DGQHR domain-containing protein</fullName>
    </recommendedName>
</protein>
<reference evidence="1 2" key="1">
    <citation type="journal article" date="2022" name="Int. J. Syst. Evol. Microbiol.">
        <title>Pseudomonas germanica sp. nov., isolated from Iris germanica rhizomes.</title>
        <authorList>
            <person name="Atanasov K.E."/>
            <person name="Galbis D.M."/>
            <person name="Gallego J."/>
            <person name="Serpico A."/>
            <person name="Bosch M."/>
            <person name="Altabella T."/>
            <person name="Ferrer A."/>
        </authorList>
    </citation>
    <scope>NUCLEOTIDE SEQUENCE [LARGE SCALE GENOMIC DNA]</scope>
    <source>
        <strain evidence="1 2">FIT28</strain>
    </source>
</reference>
<dbReference type="EMBL" id="CP071586">
    <property type="protein sequence ID" value="QYY79483.1"/>
    <property type="molecule type" value="Genomic_DNA"/>
</dbReference>